<evidence type="ECO:0000256" key="3">
    <source>
        <dbReference type="ARBA" id="ARBA00018994"/>
    </source>
</evidence>
<dbReference type="PANTHER" id="PTHR31576">
    <property type="entry name" value="TATA BOX-BINDING PROTEIN-ASSOCIATED FACTOR RNA POLYMERASE I SUBUNIT B"/>
    <property type="match status" value="1"/>
</dbReference>
<comment type="subcellular location">
    <subcellularLocation>
        <location evidence="1">Nucleus</location>
        <location evidence="1">Nucleolus</location>
    </subcellularLocation>
</comment>
<evidence type="ECO:0000313" key="13">
    <source>
        <dbReference type="EMBL" id="KAJ7385586.1"/>
    </source>
</evidence>
<evidence type="ECO:0000256" key="6">
    <source>
        <dbReference type="ARBA" id="ARBA00022833"/>
    </source>
</evidence>
<comment type="caution">
    <text evidence="13">The sequence shown here is derived from an EMBL/GenBank/DDBJ whole genome shotgun (WGS) entry which is preliminary data.</text>
</comment>
<feature type="domain" description="RRN7-type" evidence="12">
    <location>
        <begin position="2"/>
        <end position="28"/>
    </location>
</feature>
<dbReference type="GO" id="GO:0070860">
    <property type="term" value="C:RNA polymerase I core factor complex"/>
    <property type="evidence" value="ECO:0007669"/>
    <property type="project" value="InterPro"/>
</dbReference>
<dbReference type="InterPro" id="IPR021752">
    <property type="entry name" value="TF_Rrn7_Zf"/>
</dbReference>
<evidence type="ECO:0000256" key="8">
    <source>
        <dbReference type="ARBA" id="ARBA00023125"/>
    </source>
</evidence>
<dbReference type="InterPro" id="IPR033599">
    <property type="entry name" value="TAF1B/Rrn7"/>
</dbReference>
<dbReference type="GO" id="GO:0008270">
    <property type="term" value="F:zinc ion binding"/>
    <property type="evidence" value="ECO:0007669"/>
    <property type="project" value="UniProtKB-KW"/>
</dbReference>
<sequence>MPVCELCEAESFDLIDGLYYCQSCGTQSQDIRDEMVADEDLAVDGHLQLKQRGKCGRKRQFFPDKGKPWFLYEAFQHIIKVQVEYLIKLGVDPALKDVVFKLWYKYLQQTGNAFTGSTTGTVPNKGSIFYTRHADLLDVNKRKKRGGNRRWILSLAI</sequence>
<keyword evidence="6" id="KW-0862">Zinc</keyword>
<proteinExistence type="inferred from homology"/>
<protein>
    <recommendedName>
        <fullName evidence="3">TATA box-binding protein-associated factor RNA polymerase I subunit B</fullName>
    </recommendedName>
    <alternativeName>
        <fullName evidence="11">TATA box-binding protein-associated factor 1B</fullName>
    </alternativeName>
</protein>
<accession>A0A9X0D3W5</accession>
<organism evidence="13 14">
    <name type="scientific">Desmophyllum pertusum</name>
    <dbReference type="NCBI Taxonomy" id="174260"/>
    <lineage>
        <taxon>Eukaryota</taxon>
        <taxon>Metazoa</taxon>
        <taxon>Cnidaria</taxon>
        <taxon>Anthozoa</taxon>
        <taxon>Hexacorallia</taxon>
        <taxon>Scleractinia</taxon>
        <taxon>Caryophylliina</taxon>
        <taxon>Caryophylliidae</taxon>
        <taxon>Desmophyllum</taxon>
    </lineage>
</organism>
<comment type="similarity">
    <text evidence="2">Belongs to the RRN7/TAF1B family.</text>
</comment>
<keyword evidence="4" id="KW-0479">Metal-binding</keyword>
<keyword evidence="7" id="KW-0805">Transcription regulation</keyword>
<dbReference type="GO" id="GO:0001164">
    <property type="term" value="F:RNA polymerase I core promoter sequence-specific DNA binding"/>
    <property type="evidence" value="ECO:0007669"/>
    <property type="project" value="InterPro"/>
</dbReference>
<dbReference type="AlphaFoldDB" id="A0A9X0D3W5"/>
<evidence type="ECO:0000259" key="12">
    <source>
        <dbReference type="Pfam" id="PF11781"/>
    </source>
</evidence>
<dbReference type="PANTHER" id="PTHR31576:SF2">
    <property type="entry name" value="TATA BOX-BINDING PROTEIN-ASSOCIATED FACTOR RNA POLYMERASE I SUBUNIT B"/>
    <property type="match status" value="1"/>
</dbReference>
<keyword evidence="14" id="KW-1185">Reference proteome</keyword>
<evidence type="ECO:0000256" key="9">
    <source>
        <dbReference type="ARBA" id="ARBA00023163"/>
    </source>
</evidence>
<name>A0A9X0D3W5_9CNID</name>
<evidence type="ECO:0000256" key="11">
    <source>
        <dbReference type="ARBA" id="ARBA00032500"/>
    </source>
</evidence>
<dbReference type="Proteomes" id="UP001163046">
    <property type="component" value="Unassembled WGS sequence"/>
</dbReference>
<evidence type="ECO:0000256" key="4">
    <source>
        <dbReference type="ARBA" id="ARBA00022723"/>
    </source>
</evidence>
<dbReference type="EMBL" id="MU825880">
    <property type="protein sequence ID" value="KAJ7385586.1"/>
    <property type="molecule type" value="Genomic_DNA"/>
</dbReference>
<evidence type="ECO:0000256" key="5">
    <source>
        <dbReference type="ARBA" id="ARBA00022771"/>
    </source>
</evidence>
<evidence type="ECO:0000256" key="1">
    <source>
        <dbReference type="ARBA" id="ARBA00004604"/>
    </source>
</evidence>
<evidence type="ECO:0000313" key="14">
    <source>
        <dbReference type="Proteomes" id="UP001163046"/>
    </source>
</evidence>
<evidence type="ECO:0000256" key="10">
    <source>
        <dbReference type="ARBA" id="ARBA00023242"/>
    </source>
</evidence>
<keyword evidence="10" id="KW-0539">Nucleus</keyword>
<evidence type="ECO:0000256" key="7">
    <source>
        <dbReference type="ARBA" id="ARBA00023015"/>
    </source>
</evidence>
<keyword evidence="9" id="KW-0804">Transcription</keyword>
<keyword evidence="5" id="KW-0863">Zinc-finger</keyword>
<dbReference type="GO" id="GO:0042790">
    <property type="term" value="P:nucleolar large rRNA transcription by RNA polymerase I"/>
    <property type="evidence" value="ECO:0007669"/>
    <property type="project" value="TreeGrafter"/>
</dbReference>
<keyword evidence="8" id="KW-0238">DNA-binding</keyword>
<gene>
    <name evidence="13" type="primary">TAF1B_1</name>
    <name evidence="13" type="ORF">OS493_015170</name>
</gene>
<dbReference type="GO" id="GO:0005668">
    <property type="term" value="C:RNA polymerase transcription factor SL1 complex"/>
    <property type="evidence" value="ECO:0007669"/>
    <property type="project" value="TreeGrafter"/>
</dbReference>
<dbReference type="OrthoDB" id="10069252at2759"/>
<reference evidence="13" key="1">
    <citation type="submission" date="2023-01" db="EMBL/GenBank/DDBJ databases">
        <title>Genome assembly of the deep-sea coral Lophelia pertusa.</title>
        <authorList>
            <person name="Herrera S."/>
            <person name="Cordes E."/>
        </authorList>
    </citation>
    <scope>NUCLEOTIDE SEQUENCE</scope>
    <source>
        <strain evidence="13">USNM1676648</strain>
        <tissue evidence="13">Polyp</tissue>
    </source>
</reference>
<evidence type="ECO:0000256" key="2">
    <source>
        <dbReference type="ARBA" id="ARBA00006899"/>
    </source>
</evidence>
<dbReference type="Pfam" id="PF11781">
    <property type="entry name" value="Zn_ribbon_RRN7"/>
    <property type="match status" value="1"/>
</dbReference>